<proteinExistence type="predicted"/>
<organism evidence="2 3">
    <name type="scientific">Gigaspora margarita</name>
    <dbReference type="NCBI Taxonomy" id="4874"/>
    <lineage>
        <taxon>Eukaryota</taxon>
        <taxon>Fungi</taxon>
        <taxon>Fungi incertae sedis</taxon>
        <taxon>Mucoromycota</taxon>
        <taxon>Glomeromycotina</taxon>
        <taxon>Glomeromycetes</taxon>
        <taxon>Diversisporales</taxon>
        <taxon>Gigasporaceae</taxon>
        <taxon>Gigaspora</taxon>
    </lineage>
</organism>
<name>A0ABN7X133_GIGMA</name>
<dbReference type="Proteomes" id="UP000789901">
    <property type="component" value="Unassembled WGS sequence"/>
</dbReference>
<sequence>LTSLEQWVGHYCWSFYGYEFASFLKAFTSVIFGVFNVVVLKALLVCSVSSFLEVFTSAILSSSFLEAFT</sequence>
<keyword evidence="1" id="KW-0472">Membrane</keyword>
<comment type="caution">
    <text evidence="2">The sequence shown here is derived from an EMBL/GenBank/DDBJ whole genome shotgun (WGS) entry which is preliminary data.</text>
</comment>
<evidence type="ECO:0000313" key="3">
    <source>
        <dbReference type="Proteomes" id="UP000789901"/>
    </source>
</evidence>
<evidence type="ECO:0000256" key="1">
    <source>
        <dbReference type="SAM" id="Phobius"/>
    </source>
</evidence>
<dbReference type="EMBL" id="CAJVQB010077291">
    <property type="protein sequence ID" value="CAG8844841.1"/>
    <property type="molecule type" value="Genomic_DNA"/>
</dbReference>
<feature type="transmembrane region" description="Helical" evidence="1">
    <location>
        <begin position="42"/>
        <end position="65"/>
    </location>
</feature>
<accession>A0ABN7X133</accession>
<keyword evidence="1" id="KW-0812">Transmembrane</keyword>
<evidence type="ECO:0000313" key="2">
    <source>
        <dbReference type="EMBL" id="CAG8844841.1"/>
    </source>
</evidence>
<feature type="non-terminal residue" evidence="2">
    <location>
        <position position="1"/>
    </location>
</feature>
<feature type="non-terminal residue" evidence="2">
    <location>
        <position position="69"/>
    </location>
</feature>
<reference evidence="2 3" key="1">
    <citation type="submission" date="2021-06" db="EMBL/GenBank/DDBJ databases">
        <authorList>
            <person name="Kallberg Y."/>
            <person name="Tangrot J."/>
            <person name="Rosling A."/>
        </authorList>
    </citation>
    <scope>NUCLEOTIDE SEQUENCE [LARGE SCALE GENOMIC DNA]</scope>
    <source>
        <strain evidence="2 3">120-4 pot B 10/14</strain>
    </source>
</reference>
<gene>
    <name evidence="2" type="ORF">GMARGA_LOCUS37326</name>
</gene>
<keyword evidence="1" id="KW-1133">Transmembrane helix</keyword>
<feature type="transmembrane region" description="Helical" evidence="1">
    <location>
        <begin position="15"/>
        <end position="35"/>
    </location>
</feature>
<protein>
    <submittedName>
        <fullName evidence="2">14201_t:CDS:1</fullName>
    </submittedName>
</protein>
<keyword evidence="3" id="KW-1185">Reference proteome</keyword>